<proteinExistence type="predicted"/>
<organism evidence="1 2">
    <name type="scientific">Colletotrichum zoysiae</name>
    <dbReference type="NCBI Taxonomy" id="1216348"/>
    <lineage>
        <taxon>Eukaryota</taxon>
        <taxon>Fungi</taxon>
        <taxon>Dikarya</taxon>
        <taxon>Ascomycota</taxon>
        <taxon>Pezizomycotina</taxon>
        <taxon>Sordariomycetes</taxon>
        <taxon>Hypocreomycetidae</taxon>
        <taxon>Glomerellales</taxon>
        <taxon>Glomerellaceae</taxon>
        <taxon>Colletotrichum</taxon>
        <taxon>Colletotrichum graminicola species complex</taxon>
    </lineage>
</organism>
<accession>A0AAD9HH94</accession>
<reference evidence="1" key="1">
    <citation type="submission" date="2021-06" db="EMBL/GenBank/DDBJ databases">
        <title>Comparative genomics, transcriptomics and evolutionary studies reveal genomic signatures of adaptation to plant cell wall in hemibiotrophic fungi.</title>
        <authorList>
            <consortium name="DOE Joint Genome Institute"/>
            <person name="Baroncelli R."/>
            <person name="Diaz J.F."/>
            <person name="Benocci T."/>
            <person name="Peng M."/>
            <person name="Battaglia E."/>
            <person name="Haridas S."/>
            <person name="Andreopoulos W."/>
            <person name="Labutti K."/>
            <person name="Pangilinan J."/>
            <person name="Floch G.L."/>
            <person name="Makela M.R."/>
            <person name="Henrissat B."/>
            <person name="Grigoriev I.V."/>
            <person name="Crouch J.A."/>
            <person name="De Vries R.P."/>
            <person name="Sukno S.A."/>
            <person name="Thon M.R."/>
        </authorList>
    </citation>
    <scope>NUCLEOTIDE SEQUENCE</scope>
    <source>
        <strain evidence="1">MAFF235873</strain>
    </source>
</reference>
<gene>
    <name evidence="1" type="ORF">LX32DRAFT_379868</name>
</gene>
<evidence type="ECO:0000313" key="2">
    <source>
        <dbReference type="Proteomes" id="UP001232148"/>
    </source>
</evidence>
<dbReference type="Proteomes" id="UP001232148">
    <property type="component" value="Unassembled WGS sequence"/>
</dbReference>
<dbReference type="EMBL" id="MU842871">
    <property type="protein sequence ID" value="KAK2028885.1"/>
    <property type="molecule type" value="Genomic_DNA"/>
</dbReference>
<comment type="caution">
    <text evidence="1">The sequence shown here is derived from an EMBL/GenBank/DDBJ whole genome shotgun (WGS) entry which is preliminary data.</text>
</comment>
<protein>
    <submittedName>
        <fullName evidence="1">Uncharacterized protein</fullName>
    </submittedName>
</protein>
<sequence length="52" mass="6128">MFSTHRGTRCRHLPPSFFFFGGGYWSRLSNRSRDTLSQRMLRSAHRVPKTSL</sequence>
<name>A0AAD9HH94_9PEZI</name>
<dbReference type="AlphaFoldDB" id="A0AAD9HH94"/>
<keyword evidence="2" id="KW-1185">Reference proteome</keyword>
<evidence type="ECO:0000313" key="1">
    <source>
        <dbReference type="EMBL" id="KAK2028885.1"/>
    </source>
</evidence>